<name>A0A5C7GRP9_9ROSI</name>
<dbReference type="Proteomes" id="UP000323000">
    <property type="component" value="Chromosome 13"/>
</dbReference>
<feature type="region of interest" description="Disordered" evidence="1">
    <location>
        <begin position="235"/>
        <end position="258"/>
    </location>
</feature>
<sequence>MASLQATSCLLFSSSSCSSRRKVITGAISVPKLPKIGLFTPKIIPSGGLITNPIPIEKNVVPITTIHQQQDHNEECNMTTTQRLYAILEAVCDRVEMHNNIGEQRNNWNTLLLNSINMITLTAATMAGVAATGDSHLGLKLSSTLLFSAATGMMVIVNKIQPSQLAEEQRNAVKLFKQLQREIETVIALRVPCEEDVEEAMEKVLALDKAYPLPLLGSKMIEKFPKTFETATWWPSRQHHQRKNRDGRLESTNQSNGWSEEMEMEMREIVKVLKTKDTEDYERLGNLVLKINKFLAISGPLLTGIAAVGSFSGFPLLAAAAGALATVVNSFEHGAQVGMVLEMYRNCGGFFKLLEESIESTLDESEVEKRENGEMFEMKVALKLGRSLSELRDLARKSSYSCLEGTQNEEFASKLF</sequence>
<evidence type="ECO:0000313" key="2">
    <source>
        <dbReference type="EMBL" id="TXG46972.1"/>
    </source>
</evidence>
<gene>
    <name evidence="2" type="ORF">EZV62_026266</name>
</gene>
<evidence type="ECO:0008006" key="4">
    <source>
        <dbReference type="Google" id="ProtNLM"/>
    </source>
</evidence>
<accession>A0A5C7GRP9</accession>
<protein>
    <recommendedName>
        <fullName evidence="4">F-box protein</fullName>
    </recommendedName>
</protein>
<dbReference type="InterPro" id="IPR027949">
    <property type="entry name" value="Chloroplast_duf"/>
</dbReference>
<comment type="caution">
    <text evidence="2">The sequence shown here is derived from an EMBL/GenBank/DDBJ whole genome shotgun (WGS) entry which is preliminary data.</text>
</comment>
<organism evidence="2 3">
    <name type="scientific">Acer yangbiense</name>
    <dbReference type="NCBI Taxonomy" id="1000413"/>
    <lineage>
        <taxon>Eukaryota</taxon>
        <taxon>Viridiplantae</taxon>
        <taxon>Streptophyta</taxon>
        <taxon>Embryophyta</taxon>
        <taxon>Tracheophyta</taxon>
        <taxon>Spermatophyta</taxon>
        <taxon>Magnoliopsida</taxon>
        <taxon>eudicotyledons</taxon>
        <taxon>Gunneridae</taxon>
        <taxon>Pentapetalae</taxon>
        <taxon>rosids</taxon>
        <taxon>malvids</taxon>
        <taxon>Sapindales</taxon>
        <taxon>Sapindaceae</taxon>
        <taxon>Hippocastanoideae</taxon>
        <taxon>Acereae</taxon>
        <taxon>Acer</taxon>
    </lineage>
</organism>
<proteinExistence type="predicted"/>
<dbReference type="AlphaFoldDB" id="A0A5C7GRP9"/>
<dbReference type="PANTHER" id="PTHR33358:SF12">
    <property type="entry name" value="F-BOX PROTEIN WITH A DOMAIN PROTEIN"/>
    <property type="match status" value="1"/>
</dbReference>
<keyword evidence="3" id="KW-1185">Reference proteome</keyword>
<evidence type="ECO:0000256" key="1">
    <source>
        <dbReference type="SAM" id="MobiDB-lite"/>
    </source>
</evidence>
<dbReference type="PANTHER" id="PTHR33358">
    <property type="entry name" value="F-BOX PROTEIN WITH A DOMAIN PROTEIN"/>
    <property type="match status" value="1"/>
</dbReference>
<evidence type="ECO:0000313" key="3">
    <source>
        <dbReference type="Proteomes" id="UP000323000"/>
    </source>
</evidence>
<dbReference type="EMBL" id="VAHF01000013">
    <property type="protein sequence ID" value="TXG46972.1"/>
    <property type="molecule type" value="Genomic_DNA"/>
</dbReference>
<dbReference type="OrthoDB" id="1897643at2759"/>
<reference evidence="3" key="1">
    <citation type="journal article" date="2019" name="Gigascience">
        <title>De novo genome assembly of the endangered Acer yangbiense, a plant species with extremely small populations endemic to Yunnan Province, China.</title>
        <authorList>
            <person name="Yang J."/>
            <person name="Wariss H.M."/>
            <person name="Tao L."/>
            <person name="Zhang R."/>
            <person name="Yun Q."/>
            <person name="Hollingsworth P."/>
            <person name="Dao Z."/>
            <person name="Luo G."/>
            <person name="Guo H."/>
            <person name="Ma Y."/>
            <person name="Sun W."/>
        </authorList>
    </citation>
    <scope>NUCLEOTIDE SEQUENCE [LARGE SCALE GENOMIC DNA]</scope>
    <source>
        <strain evidence="3">cv. Malutang</strain>
    </source>
</reference>
<dbReference type="Pfam" id="PF14476">
    <property type="entry name" value="Chloroplast_duf"/>
    <property type="match status" value="1"/>
</dbReference>